<dbReference type="SUPFAM" id="SSF52047">
    <property type="entry name" value="RNI-like"/>
    <property type="match status" value="1"/>
</dbReference>
<dbReference type="OrthoDB" id="10515042at2759"/>
<sequence length="372" mass="42657">CGTLSDNLGHCIRCVVIERESKTSKFLRILLHSVLEFIPLKYRLPLRHISRSWNNNIKSMPVSILYDVEFLFCNKKPATLPLLKYLVNSSARSEQPLFQLQSPLYLNEPMNPFFTPTASIYHTNEKIDFVSLLVWRIPTQFRNRNEFDTDLKHVLEHVAGLNVKRIILRARGTDVRSTEDAAKVSKEEGDKWMMSLSTLFQIDHWNVCYTTGPDDNVLHSVAEKVMLRRADRAFCISIGFLLQSTPNLTTLLLDRLPKEATSVLNRFVEPLEAILPYLKSLKNLNTLTIRGMEGFGPPEAEWLQQCLSLKHLCVDGPLHPFPICITRFVSMMKASKFQSFGIGWSELKDLGSDFGGEWEAFEKTPLLILRMQ</sequence>
<evidence type="ECO:0000313" key="2">
    <source>
        <dbReference type="Proteomes" id="UP000193642"/>
    </source>
</evidence>
<comment type="caution">
    <text evidence="1">The sequence shown here is derived from an EMBL/GenBank/DDBJ whole genome shotgun (WGS) entry which is preliminary data.</text>
</comment>
<dbReference type="AlphaFoldDB" id="A0A1Y2C5S9"/>
<evidence type="ECO:0008006" key="3">
    <source>
        <dbReference type="Google" id="ProtNLM"/>
    </source>
</evidence>
<reference evidence="1 2" key="1">
    <citation type="submission" date="2016-07" db="EMBL/GenBank/DDBJ databases">
        <title>Pervasive Adenine N6-methylation of Active Genes in Fungi.</title>
        <authorList>
            <consortium name="DOE Joint Genome Institute"/>
            <person name="Mondo S.J."/>
            <person name="Dannebaum R.O."/>
            <person name="Kuo R.C."/>
            <person name="Labutti K."/>
            <person name="Haridas S."/>
            <person name="Kuo A."/>
            <person name="Salamov A."/>
            <person name="Ahrendt S.R."/>
            <person name="Lipzen A."/>
            <person name="Sullivan W."/>
            <person name="Andreopoulos W.B."/>
            <person name="Clum A."/>
            <person name="Lindquist E."/>
            <person name="Daum C."/>
            <person name="Ramamoorthy G.K."/>
            <person name="Gryganskyi A."/>
            <person name="Culley D."/>
            <person name="Magnuson J.K."/>
            <person name="James T.Y."/>
            <person name="O'Malley M.A."/>
            <person name="Stajich J.E."/>
            <person name="Spatafora J.W."/>
            <person name="Visel A."/>
            <person name="Grigoriev I.V."/>
        </authorList>
    </citation>
    <scope>NUCLEOTIDE SEQUENCE [LARGE SCALE GENOMIC DNA]</scope>
    <source>
        <strain evidence="1 2">JEL800</strain>
    </source>
</reference>
<organism evidence="1 2">
    <name type="scientific">Rhizoclosmatium globosum</name>
    <dbReference type="NCBI Taxonomy" id="329046"/>
    <lineage>
        <taxon>Eukaryota</taxon>
        <taxon>Fungi</taxon>
        <taxon>Fungi incertae sedis</taxon>
        <taxon>Chytridiomycota</taxon>
        <taxon>Chytridiomycota incertae sedis</taxon>
        <taxon>Chytridiomycetes</taxon>
        <taxon>Chytridiales</taxon>
        <taxon>Chytriomycetaceae</taxon>
        <taxon>Rhizoclosmatium</taxon>
    </lineage>
</organism>
<protein>
    <recommendedName>
        <fullName evidence="3">F-box domain-containing protein</fullName>
    </recommendedName>
</protein>
<name>A0A1Y2C5S9_9FUNG</name>
<keyword evidence="2" id="KW-1185">Reference proteome</keyword>
<gene>
    <name evidence="1" type="ORF">BCR33DRAFT_307171</name>
</gene>
<dbReference type="EMBL" id="MCGO01000029">
    <property type="protein sequence ID" value="ORY42296.1"/>
    <property type="molecule type" value="Genomic_DNA"/>
</dbReference>
<proteinExistence type="predicted"/>
<feature type="non-terminal residue" evidence="1">
    <location>
        <position position="1"/>
    </location>
</feature>
<dbReference type="Proteomes" id="UP000193642">
    <property type="component" value="Unassembled WGS sequence"/>
</dbReference>
<accession>A0A1Y2C5S9</accession>
<evidence type="ECO:0000313" key="1">
    <source>
        <dbReference type="EMBL" id="ORY42296.1"/>
    </source>
</evidence>